<feature type="domain" description="FYVE-type" evidence="5">
    <location>
        <begin position="150"/>
        <end position="210"/>
    </location>
</feature>
<dbReference type="AlphaFoldDB" id="A0A6G0X051"/>
<dbReference type="PROSITE" id="PS50178">
    <property type="entry name" value="ZF_FYVE"/>
    <property type="match status" value="1"/>
</dbReference>
<evidence type="ECO:0000313" key="7">
    <source>
        <dbReference type="Proteomes" id="UP000481153"/>
    </source>
</evidence>
<dbReference type="GO" id="GO:0043328">
    <property type="term" value="P:protein transport to vacuole involved in ubiquitin-dependent protein catabolic process via the multivesicular body sorting pathway"/>
    <property type="evidence" value="ECO:0007669"/>
    <property type="project" value="TreeGrafter"/>
</dbReference>
<evidence type="ECO:0000259" key="5">
    <source>
        <dbReference type="PROSITE" id="PS50178"/>
    </source>
</evidence>
<keyword evidence="7" id="KW-1185">Reference proteome</keyword>
<dbReference type="GO" id="GO:0033565">
    <property type="term" value="C:ESCRT-0 complex"/>
    <property type="evidence" value="ECO:0007669"/>
    <property type="project" value="TreeGrafter"/>
</dbReference>
<dbReference type="InterPro" id="IPR013083">
    <property type="entry name" value="Znf_RING/FYVE/PHD"/>
</dbReference>
<protein>
    <recommendedName>
        <fullName evidence="5">FYVE-type domain-containing protein</fullName>
    </recommendedName>
</protein>
<dbReference type="GO" id="GO:0043130">
    <property type="term" value="F:ubiquitin binding"/>
    <property type="evidence" value="ECO:0007669"/>
    <property type="project" value="TreeGrafter"/>
</dbReference>
<comment type="caution">
    <text evidence="6">The sequence shown here is derived from an EMBL/GenBank/DDBJ whole genome shotgun (WGS) entry which is preliminary data.</text>
</comment>
<dbReference type="InterPro" id="IPR011011">
    <property type="entry name" value="Znf_FYVE_PHD"/>
</dbReference>
<dbReference type="PANTHER" id="PTHR47794">
    <property type="entry name" value="VACUOLAR PROTEIN SORTING-ASSOCIATED PROTEIN 27"/>
    <property type="match status" value="1"/>
</dbReference>
<dbReference type="Proteomes" id="UP000481153">
    <property type="component" value="Unassembled WGS sequence"/>
</dbReference>
<evidence type="ECO:0000256" key="1">
    <source>
        <dbReference type="ARBA" id="ARBA00022723"/>
    </source>
</evidence>
<keyword evidence="1" id="KW-0479">Metal-binding</keyword>
<evidence type="ECO:0000256" key="4">
    <source>
        <dbReference type="PROSITE-ProRule" id="PRU00091"/>
    </source>
</evidence>
<sequence length="231" mass="25982">MLCKFPKCAGSMSVASCTMCNDTSHVRCSVEYLDNFLVAPNAVAGVVCCSQPCADRFLADKVEWSLRSTPSISLSADPDMAIPENQAAEYNYEDMMREHGYVSPTNDVEEANAAVEQRFRAMSSSTSGRKRSDSSFSIASSLIGREAAKWKKDKRCNECQKEFNLFVRRHHCRQCGFSFCSDHSNRRIALPSQGFKDPVRVCGDCYEWVHNSNEQLTYLCEDEHSDPSCLY</sequence>
<dbReference type="Gene3D" id="3.30.40.10">
    <property type="entry name" value="Zinc/RING finger domain, C3HC4 (zinc finger)"/>
    <property type="match status" value="1"/>
</dbReference>
<proteinExistence type="predicted"/>
<dbReference type="InterPro" id="IPR000306">
    <property type="entry name" value="Znf_FYVE"/>
</dbReference>
<dbReference type="SUPFAM" id="SSF57903">
    <property type="entry name" value="FYVE/PHD zinc finger"/>
    <property type="match status" value="1"/>
</dbReference>
<dbReference type="GO" id="GO:0008270">
    <property type="term" value="F:zinc ion binding"/>
    <property type="evidence" value="ECO:0007669"/>
    <property type="project" value="UniProtKB-KW"/>
</dbReference>
<dbReference type="GO" id="GO:0032266">
    <property type="term" value="F:phosphatidylinositol-3-phosphate binding"/>
    <property type="evidence" value="ECO:0007669"/>
    <property type="project" value="TreeGrafter"/>
</dbReference>
<dbReference type="Pfam" id="PF01363">
    <property type="entry name" value="FYVE"/>
    <property type="match status" value="1"/>
</dbReference>
<dbReference type="VEuPathDB" id="FungiDB:AeMF1_018606"/>
<reference evidence="6 7" key="1">
    <citation type="submission" date="2019-07" db="EMBL/GenBank/DDBJ databases">
        <title>Genomics analysis of Aphanomyces spp. identifies a new class of oomycete effector associated with host adaptation.</title>
        <authorList>
            <person name="Gaulin E."/>
        </authorList>
    </citation>
    <scope>NUCLEOTIDE SEQUENCE [LARGE SCALE GENOMIC DNA]</scope>
    <source>
        <strain evidence="6 7">ATCC 201684</strain>
    </source>
</reference>
<accession>A0A6G0X051</accession>
<evidence type="ECO:0000256" key="3">
    <source>
        <dbReference type="ARBA" id="ARBA00022833"/>
    </source>
</evidence>
<keyword evidence="3" id="KW-0862">Zinc</keyword>
<evidence type="ECO:0000313" key="6">
    <source>
        <dbReference type="EMBL" id="KAF0733166.1"/>
    </source>
</evidence>
<dbReference type="SMART" id="SM00064">
    <property type="entry name" value="FYVE"/>
    <property type="match status" value="1"/>
</dbReference>
<dbReference type="GO" id="GO:0006623">
    <property type="term" value="P:protein targeting to vacuole"/>
    <property type="evidence" value="ECO:0007669"/>
    <property type="project" value="TreeGrafter"/>
</dbReference>
<name>A0A6G0X051_9STRA</name>
<dbReference type="InterPro" id="IPR017455">
    <property type="entry name" value="Znf_FYVE-rel"/>
</dbReference>
<dbReference type="EMBL" id="VJMJ01000126">
    <property type="protein sequence ID" value="KAF0733166.1"/>
    <property type="molecule type" value="Genomic_DNA"/>
</dbReference>
<organism evidence="6 7">
    <name type="scientific">Aphanomyces euteiches</name>
    <dbReference type="NCBI Taxonomy" id="100861"/>
    <lineage>
        <taxon>Eukaryota</taxon>
        <taxon>Sar</taxon>
        <taxon>Stramenopiles</taxon>
        <taxon>Oomycota</taxon>
        <taxon>Saprolegniomycetes</taxon>
        <taxon>Saprolegniales</taxon>
        <taxon>Verrucalvaceae</taxon>
        <taxon>Aphanomyces</taxon>
    </lineage>
</organism>
<keyword evidence="2 4" id="KW-0863">Zinc-finger</keyword>
<dbReference type="PANTHER" id="PTHR47794:SF1">
    <property type="entry name" value="VACUOLAR PROTEIN SORTING-ASSOCIATED PROTEIN 27"/>
    <property type="match status" value="1"/>
</dbReference>
<dbReference type="CDD" id="cd15760">
    <property type="entry name" value="FYVE_scVPS27p_like"/>
    <property type="match status" value="1"/>
</dbReference>
<gene>
    <name evidence="6" type="ORF">Ae201684_009985</name>
</gene>
<evidence type="ECO:0000256" key="2">
    <source>
        <dbReference type="ARBA" id="ARBA00022771"/>
    </source>
</evidence>